<gene>
    <name evidence="1" type="ORF">AWRI4620_LOCUS322</name>
</gene>
<comment type="caution">
    <text evidence="1">The sequence shown here is derived from an EMBL/GenBank/DDBJ whole genome shotgun (WGS) entry which is preliminary data.</text>
</comment>
<dbReference type="SUPFAM" id="SSF48452">
    <property type="entry name" value="TPR-like"/>
    <property type="match status" value="1"/>
</dbReference>
<evidence type="ECO:0000313" key="2">
    <source>
        <dbReference type="Proteomes" id="UP000745764"/>
    </source>
</evidence>
<evidence type="ECO:0000313" key="1">
    <source>
        <dbReference type="EMBL" id="CAD0106067.1"/>
    </source>
</evidence>
<proteinExistence type="predicted"/>
<dbReference type="Proteomes" id="UP000745764">
    <property type="component" value="Unassembled WGS sequence"/>
</dbReference>
<keyword evidence="2" id="KW-1185">Reference proteome</keyword>
<dbReference type="EMBL" id="CAINUL010000001">
    <property type="protein sequence ID" value="CAD0106067.1"/>
    <property type="molecule type" value="Genomic_DNA"/>
</dbReference>
<sequence>MEKLHHPKAALTQYSHALNLAPNSALARFKKARVLMSLKLYPDALVELEVLKNLAPEEANVFFLLGKCFKGLGRRADSVRTFTTALNLDAKVRLEEDDGVCAC</sequence>
<reference evidence="1" key="1">
    <citation type="submission" date="2020-06" db="EMBL/GenBank/DDBJ databases">
        <authorList>
            <person name="Onetto C."/>
        </authorList>
    </citation>
    <scope>NUCLEOTIDE SEQUENCE</scope>
</reference>
<organism evidence="1 2">
    <name type="scientific">Aureobasidium uvarum</name>
    <dbReference type="NCBI Taxonomy" id="2773716"/>
    <lineage>
        <taxon>Eukaryota</taxon>
        <taxon>Fungi</taxon>
        <taxon>Dikarya</taxon>
        <taxon>Ascomycota</taxon>
        <taxon>Pezizomycotina</taxon>
        <taxon>Dothideomycetes</taxon>
        <taxon>Dothideomycetidae</taxon>
        <taxon>Dothideales</taxon>
        <taxon>Saccotheciaceae</taxon>
        <taxon>Aureobasidium</taxon>
    </lineage>
</organism>
<name>A0A9N8K6U2_9PEZI</name>
<dbReference type="InterPro" id="IPR011990">
    <property type="entry name" value="TPR-like_helical_dom_sf"/>
</dbReference>
<dbReference type="OrthoDB" id="329563at2759"/>
<accession>A0A9N8K6U2</accession>
<protein>
    <submittedName>
        <fullName evidence="1">Uncharacterized protein</fullName>
    </submittedName>
</protein>
<dbReference type="Gene3D" id="1.25.40.10">
    <property type="entry name" value="Tetratricopeptide repeat domain"/>
    <property type="match status" value="1"/>
</dbReference>
<dbReference type="AlphaFoldDB" id="A0A9N8K6U2"/>